<accession>A0A1L9TR28</accession>
<protein>
    <submittedName>
        <fullName evidence="1">Uncharacterized protein</fullName>
    </submittedName>
</protein>
<dbReference type="AlphaFoldDB" id="A0A1L9TR28"/>
<keyword evidence="2" id="KW-1185">Reference proteome</keyword>
<name>A0A1L9TR28_9EURO</name>
<organism evidence="1 2">
    <name type="scientific">Aspergillus sydowii CBS 593.65</name>
    <dbReference type="NCBI Taxonomy" id="1036612"/>
    <lineage>
        <taxon>Eukaryota</taxon>
        <taxon>Fungi</taxon>
        <taxon>Dikarya</taxon>
        <taxon>Ascomycota</taxon>
        <taxon>Pezizomycotina</taxon>
        <taxon>Eurotiomycetes</taxon>
        <taxon>Eurotiomycetidae</taxon>
        <taxon>Eurotiales</taxon>
        <taxon>Aspergillaceae</taxon>
        <taxon>Aspergillus</taxon>
        <taxon>Aspergillus subgen. Nidulantes</taxon>
    </lineage>
</organism>
<dbReference type="RefSeq" id="XP_040705696.1">
    <property type="nucleotide sequence ID" value="XM_040849711.1"/>
</dbReference>
<sequence>MDLSPRRGDPISKVQYHDAPHFITAAPPTLKRVRARGANPLNQVKFWTGQIVKEQRSRLQRPGCRPTANPSVVTICAGSRFSGNKRKHL</sequence>
<dbReference type="Proteomes" id="UP000184356">
    <property type="component" value="Unassembled WGS sequence"/>
</dbReference>
<gene>
    <name evidence="1" type="ORF">ASPSYDRAFT_594881</name>
</gene>
<evidence type="ECO:0000313" key="1">
    <source>
        <dbReference type="EMBL" id="OJJ61890.1"/>
    </source>
</evidence>
<evidence type="ECO:0000313" key="2">
    <source>
        <dbReference type="Proteomes" id="UP000184356"/>
    </source>
</evidence>
<reference evidence="2" key="1">
    <citation type="journal article" date="2017" name="Genome Biol.">
        <title>Comparative genomics reveals high biological diversity and specific adaptations in the industrially and medically important fungal genus Aspergillus.</title>
        <authorList>
            <person name="de Vries R.P."/>
            <person name="Riley R."/>
            <person name="Wiebenga A."/>
            <person name="Aguilar-Osorio G."/>
            <person name="Amillis S."/>
            <person name="Uchima C.A."/>
            <person name="Anderluh G."/>
            <person name="Asadollahi M."/>
            <person name="Askin M."/>
            <person name="Barry K."/>
            <person name="Battaglia E."/>
            <person name="Bayram O."/>
            <person name="Benocci T."/>
            <person name="Braus-Stromeyer S.A."/>
            <person name="Caldana C."/>
            <person name="Canovas D."/>
            <person name="Cerqueira G.C."/>
            <person name="Chen F."/>
            <person name="Chen W."/>
            <person name="Choi C."/>
            <person name="Clum A."/>
            <person name="Dos Santos R.A."/>
            <person name="Damasio A.R."/>
            <person name="Diallinas G."/>
            <person name="Emri T."/>
            <person name="Fekete E."/>
            <person name="Flipphi M."/>
            <person name="Freyberg S."/>
            <person name="Gallo A."/>
            <person name="Gournas C."/>
            <person name="Habgood R."/>
            <person name="Hainaut M."/>
            <person name="Harispe M.L."/>
            <person name="Henrissat B."/>
            <person name="Hilden K.S."/>
            <person name="Hope R."/>
            <person name="Hossain A."/>
            <person name="Karabika E."/>
            <person name="Karaffa L."/>
            <person name="Karanyi Z."/>
            <person name="Krasevec N."/>
            <person name="Kuo A."/>
            <person name="Kusch H."/>
            <person name="LaButti K."/>
            <person name="Lagendijk E.L."/>
            <person name="Lapidus A."/>
            <person name="Levasseur A."/>
            <person name="Lindquist E."/>
            <person name="Lipzen A."/>
            <person name="Logrieco A.F."/>
            <person name="MacCabe A."/>
            <person name="Maekelae M.R."/>
            <person name="Malavazi I."/>
            <person name="Melin P."/>
            <person name="Meyer V."/>
            <person name="Mielnichuk N."/>
            <person name="Miskei M."/>
            <person name="Molnar A.P."/>
            <person name="Mule G."/>
            <person name="Ngan C.Y."/>
            <person name="Orejas M."/>
            <person name="Orosz E."/>
            <person name="Ouedraogo J.P."/>
            <person name="Overkamp K.M."/>
            <person name="Park H.-S."/>
            <person name="Perrone G."/>
            <person name="Piumi F."/>
            <person name="Punt P.J."/>
            <person name="Ram A.F."/>
            <person name="Ramon A."/>
            <person name="Rauscher S."/>
            <person name="Record E."/>
            <person name="Riano-Pachon D.M."/>
            <person name="Robert V."/>
            <person name="Roehrig J."/>
            <person name="Ruller R."/>
            <person name="Salamov A."/>
            <person name="Salih N.S."/>
            <person name="Samson R.A."/>
            <person name="Sandor E."/>
            <person name="Sanguinetti M."/>
            <person name="Schuetze T."/>
            <person name="Sepcic K."/>
            <person name="Shelest E."/>
            <person name="Sherlock G."/>
            <person name="Sophianopoulou V."/>
            <person name="Squina F.M."/>
            <person name="Sun H."/>
            <person name="Susca A."/>
            <person name="Todd R.B."/>
            <person name="Tsang A."/>
            <person name="Unkles S.E."/>
            <person name="van de Wiele N."/>
            <person name="van Rossen-Uffink D."/>
            <person name="Oliveira J.V."/>
            <person name="Vesth T.C."/>
            <person name="Visser J."/>
            <person name="Yu J.-H."/>
            <person name="Zhou M."/>
            <person name="Andersen M.R."/>
            <person name="Archer D.B."/>
            <person name="Baker S.E."/>
            <person name="Benoit I."/>
            <person name="Brakhage A.A."/>
            <person name="Braus G.H."/>
            <person name="Fischer R."/>
            <person name="Frisvad J.C."/>
            <person name="Goldman G.H."/>
            <person name="Houbraken J."/>
            <person name="Oakley B."/>
            <person name="Pocsi I."/>
            <person name="Scazzocchio C."/>
            <person name="Seiboth B."/>
            <person name="vanKuyk P.A."/>
            <person name="Wortman J."/>
            <person name="Dyer P.S."/>
            <person name="Grigoriev I.V."/>
        </authorList>
    </citation>
    <scope>NUCLEOTIDE SEQUENCE [LARGE SCALE GENOMIC DNA]</scope>
    <source>
        <strain evidence="2">CBS 593.65</strain>
    </source>
</reference>
<dbReference type="GeneID" id="63765784"/>
<dbReference type="VEuPathDB" id="FungiDB:ASPSYDRAFT_594881"/>
<dbReference type="EMBL" id="KV878583">
    <property type="protein sequence ID" value="OJJ61890.1"/>
    <property type="molecule type" value="Genomic_DNA"/>
</dbReference>
<proteinExistence type="predicted"/>